<dbReference type="InterPro" id="IPR028082">
    <property type="entry name" value="Peripla_BP_I"/>
</dbReference>
<evidence type="ECO:0000313" key="2">
    <source>
        <dbReference type="Proteomes" id="UP001254257"/>
    </source>
</evidence>
<dbReference type="PANTHER" id="PTHR35271">
    <property type="entry name" value="ABC TRANSPORTER, SUBSTRATE-BINDING LIPOPROTEIN-RELATED"/>
    <property type="match status" value="1"/>
</dbReference>
<dbReference type="Proteomes" id="UP001254257">
    <property type="component" value="Unassembled WGS sequence"/>
</dbReference>
<reference evidence="1 2" key="1">
    <citation type="submission" date="2023-09" db="EMBL/GenBank/DDBJ databases">
        <title>Whole genome shotgun sequencing (WGS) of Bosea sp. ZW T0_25, isolated from stored onions (Allium cepa).</title>
        <authorList>
            <person name="Stoll D.A."/>
            <person name="Huch M."/>
        </authorList>
    </citation>
    <scope>NUCLEOTIDE SEQUENCE [LARGE SCALE GENOMIC DNA]</scope>
    <source>
        <strain evidence="1 2">ZW T0_25</strain>
    </source>
</reference>
<dbReference type="Gene3D" id="3.40.50.2300">
    <property type="match status" value="2"/>
</dbReference>
<proteinExistence type="predicted"/>
<dbReference type="RefSeq" id="WP_316016989.1">
    <property type="nucleotide sequence ID" value="NZ_JAWDID010000004.1"/>
</dbReference>
<organism evidence="1 2">
    <name type="scientific">Bosea rubneri</name>
    <dbReference type="NCBI Taxonomy" id="3075434"/>
    <lineage>
        <taxon>Bacteria</taxon>
        <taxon>Pseudomonadati</taxon>
        <taxon>Pseudomonadota</taxon>
        <taxon>Alphaproteobacteria</taxon>
        <taxon>Hyphomicrobiales</taxon>
        <taxon>Boseaceae</taxon>
        <taxon>Bosea</taxon>
    </lineage>
</organism>
<gene>
    <name evidence="1" type="ORF">RKE40_04230</name>
</gene>
<keyword evidence="2" id="KW-1185">Reference proteome</keyword>
<dbReference type="Pfam" id="PF04392">
    <property type="entry name" value="ABC_sub_bind"/>
    <property type="match status" value="1"/>
</dbReference>
<name>A0ABU3S2P7_9HYPH</name>
<evidence type="ECO:0000313" key="1">
    <source>
        <dbReference type="EMBL" id="MDU0339069.1"/>
    </source>
</evidence>
<dbReference type="InterPro" id="IPR007487">
    <property type="entry name" value="ABC_transpt-TYRBP-like"/>
</dbReference>
<dbReference type="SUPFAM" id="SSF53822">
    <property type="entry name" value="Periplasmic binding protein-like I"/>
    <property type="match status" value="1"/>
</dbReference>
<dbReference type="EMBL" id="JAWDID010000004">
    <property type="protein sequence ID" value="MDU0339069.1"/>
    <property type="molecule type" value="Genomic_DNA"/>
</dbReference>
<dbReference type="PANTHER" id="PTHR35271:SF1">
    <property type="entry name" value="ABC TRANSPORTER, SUBSTRATE-BINDING LIPOPROTEIN"/>
    <property type="match status" value="1"/>
</dbReference>
<accession>A0ABU3S2P7</accession>
<comment type="caution">
    <text evidence="1">The sequence shown here is derived from an EMBL/GenBank/DDBJ whole genome shotgun (WGS) entry which is preliminary data.</text>
</comment>
<protein>
    <submittedName>
        <fullName evidence="1">ABC transporter substrate-binding protein</fullName>
    </submittedName>
</protein>
<dbReference type="CDD" id="cd06325">
    <property type="entry name" value="PBP1_ABC_unchar_transporter"/>
    <property type="match status" value="1"/>
</dbReference>
<sequence>MPVVCFLGLASEPADRPLLAALKQGLVERGHVVGQTIALEARHAAGDLHLAARFIDEMVQRPVDVFVAPGPAAARTIHRATNIPIVALGLPPVADDQRLFASLAKPGGSVTGFSYFGEALSAKRIEVLRELLPRSVVLGILHNVADPVFRAWGEQTETAARKQGFETVRLGLGTNTPGEVAEHLQALRSRGGDAVIVITDFLTVSLKDQILRTAAALRIAVISEWPTFVEAGALMFYGADIPELFRQAAGYVDRIIRGERAGDLPIQLATKFRMSINLKTARALDISVPLSLLVSTDEVLE</sequence>